<comment type="caution">
    <text evidence="2">The sequence shown here is derived from an EMBL/GenBank/DDBJ whole genome shotgun (WGS) entry which is preliminary data.</text>
</comment>
<organism evidence="2 3">
    <name type="scientific">Stylosanthes scabra</name>
    <dbReference type="NCBI Taxonomy" id="79078"/>
    <lineage>
        <taxon>Eukaryota</taxon>
        <taxon>Viridiplantae</taxon>
        <taxon>Streptophyta</taxon>
        <taxon>Embryophyta</taxon>
        <taxon>Tracheophyta</taxon>
        <taxon>Spermatophyta</taxon>
        <taxon>Magnoliopsida</taxon>
        <taxon>eudicotyledons</taxon>
        <taxon>Gunneridae</taxon>
        <taxon>Pentapetalae</taxon>
        <taxon>rosids</taxon>
        <taxon>fabids</taxon>
        <taxon>Fabales</taxon>
        <taxon>Fabaceae</taxon>
        <taxon>Papilionoideae</taxon>
        <taxon>50 kb inversion clade</taxon>
        <taxon>dalbergioids sensu lato</taxon>
        <taxon>Dalbergieae</taxon>
        <taxon>Pterocarpus clade</taxon>
        <taxon>Stylosanthes</taxon>
    </lineage>
</organism>
<feature type="domain" description="KIB1-4 beta-propeller" evidence="1">
    <location>
        <begin position="90"/>
        <end position="384"/>
    </location>
</feature>
<dbReference type="InterPro" id="IPR050942">
    <property type="entry name" value="F-box_BR-signaling"/>
</dbReference>
<gene>
    <name evidence="2" type="ORF">PIB30_032138</name>
</gene>
<keyword evidence="3" id="KW-1185">Reference proteome</keyword>
<proteinExistence type="predicted"/>
<reference evidence="2 3" key="1">
    <citation type="journal article" date="2023" name="Plants (Basel)">
        <title>Bridging the Gap: Combining Genomics and Transcriptomics Approaches to Understand Stylosanthes scabra, an Orphan Legume from the Brazilian Caatinga.</title>
        <authorList>
            <person name="Ferreira-Neto J.R.C."/>
            <person name="da Silva M.D."/>
            <person name="Binneck E."/>
            <person name="de Melo N.F."/>
            <person name="da Silva R.H."/>
            <person name="de Melo A.L.T.M."/>
            <person name="Pandolfi V."/>
            <person name="Bustamante F.O."/>
            <person name="Brasileiro-Vidal A.C."/>
            <person name="Benko-Iseppon A.M."/>
        </authorList>
    </citation>
    <scope>NUCLEOTIDE SEQUENCE [LARGE SCALE GENOMIC DNA]</scope>
    <source>
        <tissue evidence="2">Leaves</tissue>
    </source>
</reference>
<dbReference type="Proteomes" id="UP001341840">
    <property type="component" value="Unassembled WGS sequence"/>
</dbReference>
<evidence type="ECO:0000313" key="2">
    <source>
        <dbReference type="EMBL" id="MED6182808.1"/>
    </source>
</evidence>
<protein>
    <recommendedName>
        <fullName evidence="1">KIB1-4 beta-propeller domain-containing protein</fullName>
    </recommendedName>
</protein>
<evidence type="ECO:0000313" key="3">
    <source>
        <dbReference type="Proteomes" id="UP001341840"/>
    </source>
</evidence>
<dbReference type="Pfam" id="PF03478">
    <property type="entry name" value="Beta-prop_KIB1-4"/>
    <property type="match status" value="1"/>
</dbReference>
<accession>A0ABU6WFL0</accession>
<dbReference type="SUPFAM" id="SSF82171">
    <property type="entry name" value="DPP6 N-terminal domain-like"/>
    <property type="match status" value="1"/>
</dbReference>
<dbReference type="PANTHER" id="PTHR44259">
    <property type="entry name" value="OS07G0183000 PROTEIN-RELATED"/>
    <property type="match status" value="1"/>
</dbReference>
<sequence length="408" mass="47764">MDGIDRWSDIHQDLLKEISKRFFSYDEYIRLGLICKEWRLKLPKTPNGNQIPWLLLPEETFKNHCYEDEEIYHLMQLPLANDETLDTHALKEEHVYHMMLPDMQKQNMVIRGSGHGWLVMVSISDGSIQMLNPFTNVSLDLPPISALPSIVKYQPDNHGDEYTFWDWEDNLSMLDSDSIHRYHVWKVIINSSPDDDSKKLMAVAIFGQLNRLAFYKAGYNRWVEFPTRDKSFEDVIFFEEKIYAVNRYGQLYEFDTKTREEGLTGGIHESRPPPNVRISPYTCRYLFGCDNGSLLMLIRHVGRPRKTKECETYKFEIFELKRNGKEWSKLVHLGNNILVIGYNSSAIISVPFLSKGNQIWFADNQTELQSSSRHPIDQDIGIFDLDDGSFQRILFLVKFFCPPVWFLP</sequence>
<dbReference type="InterPro" id="IPR005174">
    <property type="entry name" value="KIB1-4_b-propeller"/>
</dbReference>
<evidence type="ECO:0000259" key="1">
    <source>
        <dbReference type="Pfam" id="PF03478"/>
    </source>
</evidence>
<name>A0ABU6WFL0_9FABA</name>
<dbReference type="EMBL" id="JASCZI010181383">
    <property type="protein sequence ID" value="MED6182808.1"/>
    <property type="molecule type" value="Genomic_DNA"/>
</dbReference>